<feature type="region of interest" description="Disordered" evidence="6">
    <location>
        <begin position="279"/>
        <end position="304"/>
    </location>
</feature>
<dbReference type="GO" id="GO:0016301">
    <property type="term" value="F:kinase activity"/>
    <property type="evidence" value="ECO:0007669"/>
    <property type="project" value="UniProtKB-KW"/>
</dbReference>
<dbReference type="InterPro" id="IPR024478">
    <property type="entry name" value="HlyB_4HB_MCP"/>
</dbReference>
<dbReference type="OrthoDB" id="2489132at2"/>
<dbReference type="InterPro" id="IPR004090">
    <property type="entry name" value="Chemotax_Me-accpt_rcpt"/>
</dbReference>
<dbReference type="GO" id="GO:0005886">
    <property type="term" value="C:plasma membrane"/>
    <property type="evidence" value="ECO:0007669"/>
    <property type="project" value="TreeGrafter"/>
</dbReference>
<dbReference type="SMART" id="SM00304">
    <property type="entry name" value="HAMP"/>
    <property type="match status" value="1"/>
</dbReference>
<name>A0A127FC23_STEDE</name>
<dbReference type="RefSeq" id="WP_083536908.1">
    <property type="nucleotide sequence ID" value="NZ_CP011971.1"/>
</dbReference>
<dbReference type="InterPro" id="IPR051310">
    <property type="entry name" value="MCP_chemotaxis"/>
</dbReference>
<dbReference type="KEGG" id="sdf:ACG33_12825"/>
<dbReference type="GO" id="GO:0006935">
    <property type="term" value="P:chemotaxis"/>
    <property type="evidence" value="ECO:0007669"/>
    <property type="project" value="UniProtKB-KW"/>
</dbReference>
<gene>
    <name evidence="10" type="ORF">ACG33_12825</name>
</gene>
<keyword evidence="3 5" id="KW-0807">Transducer</keyword>
<dbReference type="GO" id="GO:0004888">
    <property type="term" value="F:transmembrane signaling receptor activity"/>
    <property type="evidence" value="ECO:0007669"/>
    <property type="project" value="InterPro"/>
</dbReference>
<dbReference type="Proteomes" id="UP000070250">
    <property type="component" value="Chromosome"/>
</dbReference>
<dbReference type="InterPro" id="IPR003660">
    <property type="entry name" value="HAMP_dom"/>
</dbReference>
<dbReference type="Pfam" id="PF00015">
    <property type="entry name" value="MCPsignal"/>
    <property type="match status" value="1"/>
</dbReference>
<keyword evidence="10" id="KW-0418">Kinase</keyword>
<dbReference type="PANTHER" id="PTHR43531">
    <property type="entry name" value="PROTEIN ICFG"/>
    <property type="match status" value="1"/>
</dbReference>
<feature type="domain" description="Methyl-accepting transducer" evidence="8">
    <location>
        <begin position="268"/>
        <end position="483"/>
    </location>
</feature>
<organism evidence="10 11">
    <name type="scientific">Steroidobacter denitrificans</name>
    <dbReference type="NCBI Taxonomy" id="465721"/>
    <lineage>
        <taxon>Bacteria</taxon>
        <taxon>Pseudomonadati</taxon>
        <taxon>Pseudomonadota</taxon>
        <taxon>Gammaproteobacteria</taxon>
        <taxon>Steroidobacterales</taxon>
        <taxon>Steroidobacteraceae</taxon>
        <taxon>Steroidobacter</taxon>
    </lineage>
</organism>
<reference evidence="10 11" key="1">
    <citation type="submission" date="2015-06" db="EMBL/GenBank/DDBJ databases">
        <title>A Comprehensive Approach to Explore the Metabolic and Phylogenetic Diversity of Bacterial Steroid Degradation in the Environment: Testosterone as an Example.</title>
        <authorList>
            <person name="Yang F.-C."/>
            <person name="Chen Y.-L."/>
            <person name="Yu C.-P."/>
            <person name="Tang S.-L."/>
            <person name="Wang P.-H."/>
            <person name="Ismail W."/>
            <person name="Wang C.-H."/>
            <person name="Yang C.-Y."/>
            <person name="Chiang Y.-R."/>
        </authorList>
    </citation>
    <scope>NUCLEOTIDE SEQUENCE [LARGE SCALE GENOMIC DNA]</scope>
    <source>
        <strain evidence="10 11">DSM 18526</strain>
    </source>
</reference>
<dbReference type="PATRIC" id="fig|465721.4.peg.2742"/>
<dbReference type="STRING" id="465721.ACG33_12825"/>
<dbReference type="PRINTS" id="PR00260">
    <property type="entry name" value="CHEMTRNSDUCR"/>
</dbReference>
<evidence type="ECO:0000256" key="6">
    <source>
        <dbReference type="SAM" id="MobiDB-lite"/>
    </source>
</evidence>
<keyword evidence="7" id="KW-0812">Transmembrane</keyword>
<feature type="region of interest" description="Disordered" evidence="6">
    <location>
        <begin position="463"/>
        <end position="482"/>
    </location>
</feature>
<protein>
    <submittedName>
        <fullName evidence="10">Histidine kinase</fullName>
    </submittedName>
</protein>
<dbReference type="InterPro" id="IPR047347">
    <property type="entry name" value="YvaQ-like_sensor"/>
</dbReference>
<evidence type="ECO:0000313" key="10">
    <source>
        <dbReference type="EMBL" id="AMN47964.1"/>
    </source>
</evidence>
<evidence type="ECO:0000256" key="1">
    <source>
        <dbReference type="ARBA" id="ARBA00004370"/>
    </source>
</evidence>
<comment type="subcellular location">
    <subcellularLocation>
        <location evidence="1">Membrane</location>
    </subcellularLocation>
</comment>
<evidence type="ECO:0000259" key="8">
    <source>
        <dbReference type="PROSITE" id="PS50111"/>
    </source>
</evidence>
<dbReference type="FunFam" id="1.10.287.950:FF:000001">
    <property type="entry name" value="Methyl-accepting chemotaxis sensory transducer"/>
    <property type="match status" value="1"/>
</dbReference>
<evidence type="ECO:0000256" key="7">
    <source>
        <dbReference type="SAM" id="Phobius"/>
    </source>
</evidence>
<sequence>MLKNMKVGMRLSIAFGLVLILLASVSILSLMRLNEIKAGTDQIVNDRYPKIAALSQLTRNQNLIGIAIRDVLMTPDVTQAKRYMDVISSLREQNSKLYDQLDRVVVDPEDIQQLSTVKAARSTYQGEATLVLDTAMAGRREAATDLLHTKLRPMLDAYTASLSSLAEMQAQRMEMDGMSAEAVYVESRQIVIVLSIAAALFALLAAIWVTRSITAPLSEAAQAAKRMADGDLTVRVQSTSKDEPGILLAAMGAMIEKLSHVIGEVRSAADNLSSASEEVSATAESLSQATTEQSSSVEETSASVEQMTASIGQNTENAKVTDQMATKAAAEATEGGTAVEQTVEAMKQIAHKISIIDDIAYQTNLLALNAAIEAARAGEHGKGFAVVAAEVRKLAERSQVAAQEIGEVATSSVQLAEKAGKLLGDMVPSIKKTAELVQEITAASQEQSSGVGQINSAMNQLSQLTQQNASSSEELAATAEEMSSQAQQLQTSMSFFRVGNLSAAQQATPAAAYEFQAERTENAPKPRARATAHLQHLAAAATPAAAYGKPNGKLNGRVNGHHNGHYVGDTDAAEHFVRF</sequence>
<evidence type="ECO:0000256" key="2">
    <source>
        <dbReference type="ARBA" id="ARBA00022500"/>
    </source>
</evidence>
<dbReference type="EMBL" id="CP011971">
    <property type="protein sequence ID" value="AMN47964.1"/>
    <property type="molecule type" value="Genomic_DNA"/>
</dbReference>
<comment type="similarity">
    <text evidence="4">Belongs to the methyl-accepting chemotaxis (MCP) protein family.</text>
</comment>
<evidence type="ECO:0000256" key="4">
    <source>
        <dbReference type="ARBA" id="ARBA00029447"/>
    </source>
</evidence>
<dbReference type="Gene3D" id="1.10.287.950">
    <property type="entry name" value="Methyl-accepting chemotaxis protein"/>
    <property type="match status" value="1"/>
</dbReference>
<dbReference type="SMART" id="SM00283">
    <property type="entry name" value="MA"/>
    <property type="match status" value="1"/>
</dbReference>
<evidence type="ECO:0000256" key="3">
    <source>
        <dbReference type="ARBA" id="ARBA00023224"/>
    </source>
</evidence>
<dbReference type="AlphaFoldDB" id="A0A127FC23"/>
<dbReference type="CDD" id="cd19411">
    <property type="entry name" value="MCP2201-like_sensor"/>
    <property type="match status" value="1"/>
</dbReference>
<evidence type="ECO:0000259" key="9">
    <source>
        <dbReference type="PROSITE" id="PS50885"/>
    </source>
</evidence>
<keyword evidence="11" id="KW-1185">Reference proteome</keyword>
<feature type="compositionally biased region" description="Low complexity" evidence="6">
    <location>
        <begin position="469"/>
        <end position="482"/>
    </location>
</feature>
<dbReference type="SUPFAM" id="SSF58104">
    <property type="entry name" value="Methyl-accepting chemotaxis protein (MCP) signaling domain"/>
    <property type="match status" value="1"/>
</dbReference>
<accession>A0A127FC23</accession>
<proteinExistence type="inferred from homology"/>
<dbReference type="GO" id="GO:0007165">
    <property type="term" value="P:signal transduction"/>
    <property type="evidence" value="ECO:0007669"/>
    <property type="project" value="UniProtKB-KW"/>
</dbReference>
<keyword evidence="7" id="KW-1133">Transmembrane helix</keyword>
<dbReference type="PROSITE" id="PS50885">
    <property type="entry name" value="HAMP"/>
    <property type="match status" value="1"/>
</dbReference>
<dbReference type="InterPro" id="IPR004089">
    <property type="entry name" value="MCPsignal_dom"/>
</dbReference>
<dbReference type="PANTHER" id="PTHR43531:SF11">
    <property type="entry name" value="METHYL-ACCEPTING CHEMOTAXIS PROTEIN 3"/>
    <property type="match status" value="1"/>
</dbReference>
<feature type="domain" description="HAMP" evidence="9">
    <location>
        <begin position="211"/>
        <end position="263"/>
    </location>
</feature>
<dbReference type="PROSITE" id="PS50111">
    <property type="entry name" value="CHEMOTAXIS_TRANSDUC_2"/>
    <property type="match status" value="1"/>
</dbReference>
<keyword evidence="2" id="KW-0145">Chemotaxis</keyword>
<keyword evidence="10" id="KW-0808">Transferase</keyword>
<keyword evidence="7" id="KW-0472">Membrane</keyword>
<feature type="transmembrane region" description="Helical" evidence="7">
    <location>
        <begin position="190"/>
        <end position="209"/>
    </location>
</feature>
<dbReference type="Pfam" id="PF00672">
    <property type="entry name" value="HAMP"/>
    <property type="match status" value="1"/>
</dbReference>
<evidence type="ECO:0000256" key="5">
    <source>
        <dbReference type="PROSITE-ProRule" id="PRU00284"/>
    </source>
</evidence>
<evidence type="ECO:0000313" key="11">
    <source>
        <dbReference type="Proteomes" id="UP000070250"/>
    </source>
</evidence>
<dbReference type="CDD" id="cd06225">
    <property type="entry name" value="HAMP"/>
    <property type="match status" value="1"/>
</dbReference>
<dbReference type="Pfam" id="PF12729">
    <property type="entry name" value="4HB_MCP_1"/>
    <property type="match status" value="1"/>
</dbReference>